<feature type="compositionally biased region" description="Low complexity" evidence="1">
    <location>
        <begin position="176"/>
        <end position="191"/>
    </location>
</feature>
<feature type="region of interest" description="Disordered" evidence="1">
    <location>
        <begin position="1"/>
        <end position="318"/>
    </location>
</feature>
<dbReference type="EMBL" id="CADCUJ010000014">
    <property type="protein sequence ID" value="CAA9333034.1"/>
    <property type="molecule type" value="Genomic_DNA"/>
</dbReference>
<feature type="compositionally biased region" description="Basic residues" evidence="1">
    <location>
        <begin position="89"/>
        <end position="124"/>
    </location>
</feature>
<reference evidence="2" key="1">
    <citation type="submission" date="2020-02" db="EMBL/GenBank/DDBJ databases">
        <authorList>
            <person name="Meier V. D."/>
        </authorList>
    </citation>
    <scope>NUCLEOTIDE SEQUENCE</scope>
    <source>
        <strain evidence="2">AVDCRST_MAG72</strain>
    </source>
</reference>
<keyword evidence="2" id="KW-0378">Hydrolase</keyword>
<dbReference type="EC" id="3.3.2.9" evidence="2"/>
<proteinExistence type="predicted"/>
<feature type="compositionally biased region" description="Basic and acidic residues" evidence="1">
    <location>
        <begin position="272"/>
        <end position="288"/>
    </location>
</feature>
<dbReference type="AlphaFoldDB" id="A0A6J4LMG3"/>
<accession>A0A6J4LMG3</accession>
<protein>
    <submittedName>
        <fullName evidence="2">Epoxide hydrolase</fullName>
        <ecNumber evidence="2">3.3.2.9</ecNumber>
    </submittedName>
</protein>
<sequence>GEDRRGSLTDHDSGTLAAPPRSRQRCPLPRRGDAPRPGPRRPPGASPARLPRVLVELARTASGSRRGGPPGRGDGPAWVRRLGQAASRLRPRHTRARRRRSGQGARRPRCGDRRKRMGRVRRLGGRLPAPTRGQRALLGVCATPSRHARGAASRKTPRRASPHTRDAGPHAPGTSAVRPLQRLPPRAPAVLEQSGLVLSRRGGRVDVPAGDEPVAGSALRVGVPPLAGSLPSAGRRAQLQQGGRRADAATHSHAARRPRPGPPRGQHRSVRGPRERALPPGTGRERRPLPTGGAAGGGQPTPAGVAGRGRSRAAPAGL</sequence>
<gene>
    <name evidence="2" type="ORF">AVDCRST_MAG72-231</name>
</gene>
<organism evidence="2">
    <name type="scientific">uncultured Nocardioidaceae bacterium</name>
    <dbReference type="NCBI Taxonomy" id="253824"/>
    <lineage>
        <taxon>Bacteria</taxon>
        <taxon>Bacillati</taxon>
        <taxon>Actinomycetota</taxon>
        <taxon>Actinomycetes</taxon>
        <taxon>Propionibacteriales</taxon>
        <taxon>Nocardioidaceae</taxon>
        <taxon>environmental samples</taxon>
    </lineage>
</organism>
<evidence type="ECO:0000256" key="1">
    <source>
        <dbReference type="SAM" id="MobiDB-lite"/>
    </source>
</evidence>
<dbReference type="GO" id="GO:0033961">
    <property type="term" value="F:cis-stilbene-oxide hydrolase activity"/>
    <property type="evidence" value="ECO:0007669"/>
    <property type="project" value="UniProtKB-EC"/>
</dbReference>
<feature type="compositionally biased region" description="Basic residues" evidence="1">
    <location>
        <begin position="253"/>
        <end position="271"/>
    </location>
</feature>
<feature type="compositionally biased region" description="Pro residues" evidence="1">
    <location>
        <begin position="36"/>
        <end position="45"/>
    </location>
</feature>
<name>A0A6J4LMG3_9ACTN</name>
<feature type="non-terminal residue" evidence="2">
    <location>
        <position position="1"/>
    </location>
</feature>
<feature type="compositionally biased region" description="Basic and acidic residues" evidence="1">
    <location>
        <begin position="1"/>
        <end position="13"/>
    </location>
</feature>
<evidence type="ECO:0000313" key="2">
    <source>
        <dbReference type="EMBL" id="CAA9333034.1"/>
    </source>
</evidence>
<feature type="non-terminal residue" evidence="2">
    <location>
        <position position="318"/>
    </location>
</feature>
<feature type="compositionally biased region" description="Low complexity" evidence="1">
    <location>
        <begin position="233"/>
        <end position="243"/>
    </location>
</feature>
<feature type="compositionally biased region" description="Gly residues" evidence="1">
    <location>
        <begin position="65"/>
        <end position="74"/>
    </location>
</feature>